<evidence type="ECO:0008006" key="4">
    <source>
        <dbReference type="Google" id="ProtNLM"/>
    </source>
</evidence>
<feature type="signal peptide" evidence="1">
    <location>
        <begin position="1"/>
        <end position="22"/>
    </location>
</feature>
<dbReference type="OrthoDB" id="1492506at2"/>
<evidence type="ECO:0000313" key="2">
    <source>
        <dbReference type="EMBL" id="AYB32488.1"/>
    </source>
</evidence>
<dbReference type="RefSeq" id="WP_119755741.1">
    <property type="nucleotide sequence ID" value="NZ_CP032382.1"/>
</dbReference>
<name>A0A385SUL0_9BACT</name>
<dbReference type="AlphaFoldDB" id="A0A385SUL0"/>
<sequence length="165" mass="18343">MRKNVVLLLGILSLADLSFAQAPKTGVGLGIYPTGTETGFGFRSSRDNRWVIDVRATRANVFTKPNSGSFVNEASLLYRVAYYEKIRFHLGVGGRVDWNFAEGQSHRYGFVTPLGVEAFPFPFQHAGLFFEAAPFCTWAHSGTTNMGIRTVAGFVFYFLKKDKAE</sequence>
<evidence type="ECO:0000313" key="3">
    <source>
        <dbReference type="Proteomes" id="UP000266183"/>
    </source>
</evidence>
<gene>
    <name evidence="2" type="ORF">D4L85_18755</name>
</gene>
<accession>A0A385SUL0</accession>
<keyword evidence="1" id="KW-0732">Signal</keyword>
<dbReference type="KEGG" id="chk:D4L85_18755"/>
<organism evidence="2 3">
    <name type="scientific">Chryseolinea soli</name>
    <dbReference type="NCBI Taxonomy" id="2321403"/>
    <lineage>
        <taxon>Bacteria</taxon>
        <taxon>Pseudomonadati</taxon>
        <taxon>Bacteroidota</taxon>
        <taxon>Cytophagia</taxon>
        <taxon>Cytophagales</taxon>
        <taxon>Fulvivirgaceae</taxon>
        <taxon>Chryseolinea</taxon>
    </lineage>
</organism>
<dbReference type="Proteomes" id="UP000266183">
    <property type="component" value="Chromosome"/>
</dbReference>
<reference evidence="3" key="1">
    <citation type="submission" date="2018-09" db="EMBL/GenBank/DDBJ databases">
        <title>Chryseolinea sp. KIS68-18 isolated from soil.</title>
        <authorList>
            <person name="Weon H.-Y."/>
            <person name="Kwon S.-W."/>
            <person name="Lee S.A."/>
        </authorList>
    </citation>
    <scope>NUCLEOTIDE SEQUENCE [LARGE SCALE GENOMIC DNA]</scope>
    <source>
        <strain evidence="3">KIS68-18</strain>
    </source>
</reference>
<protein>
    <recommendedName>
        <fullName evidence="4">Outer membrane protein beta-barrel domain-containing protein</fullName>
    </recommendedName>
</protein>
<feature type="chain" id="PRO_5017319319" description="Outer membrane protein beta-barrel domain-containing protein" evidence="1">
    <location>
        <begin position="23"/>
        <end position="165"/>
    </location>
</feature>
<evidence type="ECO:0000256" key="1">
    <source>
        <dbReference type="SAM" id="SignalP"/>
    </source>
</evidence>
<keyword evidence="3" id="KW-1185">Reference proteome</keyword>
<proteinExistence type="predicted"/>
<dbReference type="EMBL" id="CP032382">
    <property type="protein sequence ID" value="AYB32488.1"/>
    <property type="molecule type" value="Genomic_DNA"/>
</dbReference>